<gene>
    <name evidence="1" type="ORF">GGR47_001462</name>
</gene>
<dbReference type="Proteomes" id="UP000528945">
    <property type="component" value="Unassembled WGS sequence"/>
</dbReference>
<dbReference type="InterPro" id="IPR008306">
    <property type="entry name" value="UCP018008"/>
</dbReference>
<dbReference type="InterPro" id="IPR007362">
    <property type="entry name" value="DUF429"/>
</dbReference>
<comment type="caution">
    <text evidence="1">The sequence shown here is derived from an EMBL/GenBank/DDBJ whole genome shotgun (WGS) entry which is preliminary data.</text>
</comment>
<accession>A0AAW3TQL6</accession>
<evidence type="ECO:0000313" key="2">
    <source>
        <dbReference type="Proteomes" id="UP000528945"/>
    </source>
</evidence>
<dbReference type="RefSeq" id="WP_244305081.1">
    <property type="nucleotide sequence ID" value="NZ_JACIDB010000002.1"/>
</dbReference>
<evidence type="ECO:0000313" key="1">
    <source>
        <dbReference type="EMBL" id="MBB3875227.1"/>
    </source>
</evidence>
<name>A0AAW3TQL6_9SPHN</name>
<protein>
    <submittedName>
        <fullName evidence="1">RNase H-like nuclease</fullName>
    </submittedName>
</protein>
<proteinExistence type="predicted"/>
<dbReference type="AlphaFoldDB" id="A0AAW3TQL6"/>
<dbReference type="EMBL" id="JACIDB010000002">
    <property type="protein sequence ID" value="MBB3875227.1"/>
    <property type="molecule type" value="Genomic_DNA"/>
</dbReference>
<dbReference type="PIRSF" id="PIRSF018008">
    <property type="entry name" value="UCP018008"/>
    <property type="match status" value="1"/>
</dbReference>
<reference evidence="1 2" key="1">
    <citation type="submission" date="2020-08" db="EMBL/GenBank/DDBJ databases">
        <title>Genomic Encyclopedia of Type Strains, Phase IV (KMG-IV): sequencing the most valuable type-strain genomes for metagenomic binning, comparative biology and taxonomic classification.</title>
        <authorList>
            <person name="Goeker M."/>
        </authorList>
    </citation>
    <scope>NUCLEOTIDE SEQUENCE [LARGE SCALE GENOMIC DNA]</scope>
    <source>
        <strain evidence="1 2">DSM 15581</strain>
    </source>
</reference>
<dbReference type="Pfam" id="PF04250">
    <property type="entry name" value="DUF429"/>
    <property type="match status" value="1"/>
</dbReference>
<organism evidence="1 2">
    <name type="scientific">Sphingomonas aquatilis</name>
    <dbReference type="NCBI Taxonomy" id="93063"/>
    <lineage>
        <taxon>Bacteria</taxon>
        <taxon>Pseudomonadati</taxon>
        <taxon>Pseudomonadota</taxon>
        <taxon>Alphaproteobacteria</taxon>
        <taxon>Sphingomonadales</taxon>
        <taxon>Sphingomonadaceae</taxon>
        <taxon>Sphingomonas</taxon>
    </lineage>
</organism>
<sequence>MLGIDAAWTAGQPSGVALAVLETGRWHLRAVAPSYDHFLTLAAGVACDAPPRGSSPDAPALLAAAEALAGARVDLVAIDMPLARTPIVARRASDNAITRAFGGRYCGTHSPSAMRPGPLSDGLRAGFEDAGYPLRTDAAQTGGLIEVYPHPALVVLAQAPRRLPYKASKTRTYWPDESLAARRVLLAAEWARIVGLLATRIEGVEAALPPLPDDASGVARKAHEDVIDAIVCAWVGITALGGQADAYGDAESAIWVPREGGTAAPFAG</sequence>
<keyword evidence="2" id="KW-1185">Reference proteome</keyword>